<sequence length="671" mass="73035">MCMVTSVSFSEISYFWSSEFWGALDGNISLAAKINMAAILLASRLAEAFAGPSVPRNLSVSDFPTECSGPDAIDYAICPSGGFKPLSLYPSSLQTIRNDENLIPVPKSTSGQWGSYGLFQQQIVSVPSIHTGTQTFPTSSINGSIRGIVCQTEAVAPFVPILLHSSHISNDWEAIAATAQFSVDKPSLAEYRWRNSKIVSTPGKIPAVRTLCSAAQNLSTTATRVNFPVLPAEACPDGELSLSVPNLSQNPSSGMRLTWVHNLPDEAGSVSSGIVFEAPWTNRNTSRVVVGCSIDARWTAGKVKNNQACPSDVASPENWKIVAGYIAPMFMPPNNKSWLPIHLDDVWVKVSDTNGQNQGHLQSLLASSAIIDHNLTTAHGQTDAWNHAAMGSSNRTLLLEWITSLFVVDSLSRYGTYRFLNTSGPQQDWDLLNFNKQSDFTNKILSGGPALKKPTSGPVTTFKTTIILNGLLYRASSVTDCLALGILIGHILIALGHTTHLILYRKSSASWDTISEFLALAHNSRPSRKALRNTSAGIRTKKPFSRVAYVRAVTMEKGTPADAVADLPATDRAELIFFESDDEEVIDVRHQPAEHESTHSRSEDNAILLVPNPQVVAPRTWPLWRNNQVTPIKQDTENAYARNISTSSTKPLLQASEFGPVKRKAHTHIIP</sequence>
<dbReference type="Proteomes" id="UP000094444">
    <property type="component" value="Unassembled WGS sequence"/>
</dbReference>
<protein>
    <submittedName>
        <fullName evidence="1">Uncharacterized protein</fullName>
    </submittedName>
</protein>
<dbReference type="AlphaFoldDB" id="A0A2P5HEQ8"/>
<comment type="caution">
    <text evidence="1">The sequence shown here is derived from an EMBL/GenBank/DDBJ whole genome shotgun (WGS) entry which is preliminary data.</text>
</comment>
<evidence type="ECO:0000313" key="1">
    <source>
        <dbReference type="EMBL" id="POS68735.1"/>
    </source>
</evidence>
<name>A0A2P5HEQ8_DIAHE</name>
<dbReference type="EMBL" id="MAVT02003306">
    <property type="protein sequence ID" value="POS68735.1"/>
    <property type="molecule type" value="Genomic_DNA"/>
</dbReference>
<keyword evidence="2" id="KW-1185">Reference proteome</keyword>
<proteinExistence type="predicted"/>
<accession>A0A2P5HEQ8</accession>
<reference evidence="1" key="1">
    <citation type="submission" date="2017-09" db="EMBL/GenBank/DDBJ databases">
        <title>Polyketide synthases of a Diaporthe helianthi virulent isolate.</title>
        <authorList>
            <person name="Baroncelli R."/>
        </authorList>
    </citation>
    <scope>NUCLEOTIDE SEQUENCE [LARGE SCALE GENOMIC DNA]</scope>
    <source>
        <strain evidence="1">7/96</strain>
    </source>
</reference>
<evidence type="ECO:0000313" key="2">
    <source>
        <dbReference type="Proteomes" id="UP000094444"/>
    </source>
</evidence>
<gene>
    <name evidence="1" type="ORF">DHEL01_v212871</name>
</gene>
<dbReference type="OrthoDB" id="5342924at2759"/>
<dbReference type="STRING" id="158607.A0A2P5HEQ8"/>
<dbReference type="InParanoid" id="A0A2P5HEQ8"/>
<organism evidence="1 2">
    <name type="scientific">Diaporthe helianthi</name>
    <dbReference type="NCBI Taxonomy" id="158607"/>
    <lineage>
        <taxon>Eukaryota</taxon>
        <taxon>Fungi</taxon>
        <taxon>Dikarya</taxon>
        <taxon>Ascomycota</taxon>
        <taxon>Pezizomycotina</taxon>
        <taxon>Sordariomycetes</taxon>
        <taxon>Sordariomycetidae</taxon>
        <taxon>Diaporthales</taxon>
        <taxon>Diaporthaceae</taxon>
        <taxon>Diaporthe</taxon>
    </lineage>
</organism>